<dbReference type="RefSeq" id="WP_015597208.1">
    <property type="nucleotide sequence ID" value="NC_021172.1"/>
</dbReference>
<dbReference type="AlphaFoldDB" id="N0B9G3"/>
<protein>
    <recommendedName>
        <fullName evidence="4">Mercuric transport protein MerT</fullName>
    </recommendedName>
</protein>
<dbReference type="HOGENOM" id="CLU_2058170_0_0_5"/>
<organism evidence="2 3">
    <name type="scientific">Hyphomicrobium denitrificans 1NES1</name>
    <dbReference type="NCBI Taxonomy" id="670307"/>
    <lineage>
        <taxon>Bacteria</taxon>
        <taxon>Pseudomonadati</taxon>
        <taxon>Pseudomonadota</taxon>
        <taxon>Alphaproteobacteria</taxon>
        <taxon>Hyphomicrobiales</taxon>
        <taxon>Hyphomicrobiaceae</taxon>
        <taxon>Hyphomicrobium</taxon>
    </lineage>
</organism>
<sequence>MPEQQQPTNLASAGAFAITAATGAAVCAACCVLPFALPAVVLAGVGSLLALLAGALVWVTALAVVAVAGAWAWIGWQSLRSRSRPAQRTLCVMGSATALAAIAVMWPRVEPTLIHMLLR</sequence>
<keyword evidence="1" id="KW-1133">Transmembrane helix</keyword>
<proteinExistence type="predicted"/>
<dbReference type="Proteomes" id="UP000005952">
    <property type="component" value="Chromosome"/>
</dbReference>
<keyword evidence="1" id="KW-0472">Membrane</keyword>
<evidence type="ECO:0008006" key="4">
    <source>
        <dbReference type="Google" id="ProtNLM"/>
    </source>
</evidence>
<dbReference type="EMBL" id="CP005587">
    <property type="protein sequence ID" value="AGK57171.1"/>
    <property type="molecule type" value="Genomic_DNA"/>
</dbReference>
<dbReference type="KEGG" id="hdt:HYPDE_27458"/>
<reference evidence="2 3" key="1">
    <citation type="journal article" date="2013" name="Genome Announc.">
        <title>Genome sequences for three denitrifying bacterial strains isolated from a uranium- and nitrate-contaminated subsurface environment.</title>
        <authorList>
            <person name="Venkatramanan R."/>
            <person name="Prakash O."/>
            <person name="Woyke T."/>
            <person name="Chain P."/>
            <person name="Goodwin L.A."/>
            <person name="Watson D."/>
            <person name="Brooks S."/>
            <person name="Kostka J.E."/>
            <person name="Green S.J."/>
        </authorList>
    </citation>
    <scope>NUCLEOTIDE SEQUENCE [LARGE SCALE GENOMIC DNA]</scope>
    <source>
        <strain evidence="2 3">1NES1</strain>
    </source>
</reference>
<evidence type="ECO:0000313" key="2">
    <source>
        <dbReference type="EMBL" id="AGK57171.1"/>
    </source>
</evidence>
<keyword evidence="3" id="KW-1185">Reference proteome</keyword>
<dbReference type="STRING" id="670307.HYPDE_27458"/>
<name>N0B9G3_9HYPH</name>
<feature type="transmembrane region" description="Helical" evidence="1">
    <location>
        <begin position="12"/>
        <end position="37"/>
    </location>
</feature>
<accession>N0B9G3</accession>
<feature type="transmembrane region" description="Helical" evidence="1">
    <location>
        <begin position="49"/>
        <end position="74"/>
    </location>
</feature>
<feature type="transmembrane region" description="Helical" evidence="1">
    <location>
        <begin position="86"/>
        <end position="106"/>
    </location>
</feature>
<keyword evidence="1" id="KW-0812">Transmembrane</keyword>
<evidence type="ECO:0000256" key="1">
    <source>
        <dbReference type="SAM" id="Phobius"/>
    </source>
</evidence>
<gene>
    <name evidence="2" type="ORF">HYPDE_27458</name>
</gene>
<evidence type="ECO:0000313" key="3">
    <source>
        <dbReference type="Proteomes" id="UP000005952"/>
    </source>
</evidence>